<protein>
    <submittedName>
        <fullName evidence="2">Uncharacterized protein</fullName>
    </submittedName>
</protein>
<proteinExistence type="predicted"/>
<dbReference type="RefSeq" id="WP_280141184.1">
    <property type="nucleotide sequence ID" value="NZ_FODV01000008.1"/>
</dbReference>
<accession>A0A1H8TSI9</accession>
<feature type="compositionally biased region" description="Basic and acidic residues" evidence="1">
    <location>
        <begin position="11"/>
        <end position="21"/>
    </location>
</feature>
<dbReference type="EMBL" id="FODV01000008">
    <property type="protein sequence ID" value="SEO93867.1"/>
    <property type="molecule type" value="Genomic_DNA"/>
</dbReference>
<evidence type="ECO:0000256" key="1">
    <source>
        <dbReference type="SAM" id="MobiDB-lite"/>
    </source>
</evidence>
<dbReference type="AlphaFoldDB" id="A0A1H8TSI9"/>
<dbReference type="Proteomes" id="UP000199126">
    <property type="component" value="Unassembled WGS sequence"/>
</dbReference>
<evidence type="ECO:0000313" key="2">
    <source>
        <dbReference type="EMBL" id="SEO93867.1"/>
    </source>
</evidence>
<organism evidence="2 3">
    <name type="scientific">Halogranum amylolyticum</name>
    <dbReference type="NCBI Taxonomy" id="660520"/>
    <lineage>
        <taxon>Archaea</taxon>
        <taxon>Methanobacteriati</taxon>
        <taxon>Methanobacteriota</taxon>
        <taxon>Stenosarchaea group</taxon>
        <taxon>Halobacteria</taxon>
        <taxon>Halobacteriales</taxon>
        <taxon>Haloferacaceae</taxon>
    </lineage>
</organism>
<reference evidence="3" key="1">
    <citation type="submission" date="2016-10" db="EMBL/GenBank/DDBJ databases">
        <authorList>
            <person name="Varghese N."/>
            <person name="Submissions S."/>
        </authorList>
    </citation>
    <scope>NUCLEOTIDE SEQUENCE [LARGE SCALE GENOMIC DNA]</scope>
    <source>
        <strain evidence="3">CGMCC 1.10121</strain>
    </source>
</reference>
<name>A0A1H8TSI9_9EURY</name>
<gene>
    <name evidence="2" type="ORF">SAMN04487948_10890</name>
</gene>
<sequence>MSEPAAELNDADERHDAHLNDLEDGSGCTEIWEHLSERREEADE</sequence>
<keyword evidence="3" id="KW-1185">Reference proteome</keyword>
<evidence type="ECO:0000313" key="3">
    <source>
        <dbReference type="Proteomes" id="UP000199126"/>
    </source>
</evidence>
<feature type="region of interest" description="Disordered" evidence="1">
    <location>
        <begin position="1"/>
        <end position="25"/>
    </location>
</feature>